<dbReference type="CDD" id="cd16962">
    <property type="entry name" value="RuvC"/>
    <property type="match status" value="1"/>
</dbReference>
<evidence type="ECO:0000256" key="4">
    <source>
        <dbReference type="ARBA" id="ARBA00022490"/>
    </source>
</evidence>
<dbReference type="GO" id="GO:0006310">
    <property type="term" value="P:DNA recombination"/>
    <property type="evidence" value="ECO:0007669"/>
    <property type="project" value="UniProtKB-KW"/>
</dbReference>
<evidence type="ECO:0000256" key="2">
    <source>
        <dbReference type="ARBA" id="ARBA00008724"/>
    </source>
</evidence>
<dbReference type="NCBIfam" id="TIGR02669">
    <property type="entry name" value="SpoIID_LytB"/>
    <property type="match status" value="1"/>
</dbReference>
<dbReference type="Gene3D" id="1.10.10.200">
    <property type="match status" value="1"/>
</dbReference>
<sequence>MSGHSKWANIKHKKGKTDALKAKMATKIGREITVAARMGGADPTGNMRLKLALQKARENNIPKDNIQRAIDKGVGTTDMNAYEEIVYEGYGPAGVAVTVEVMTDNRNRAAADVRHAFSKQGGNLGESGCVGWMFKSKGVFVIDKKDHDEDEVTMLALEAGAEDLKSEDDVFEIYTTPEDFDAVEAALADADIETVVAKITMIPDTTIELSGDDAVKMQKMLDVLDDLDDVQNVYHNGIDPGTAICGYGIIDVKGSKLTPVAYGAITTPKELTDSQRLEILFNDLSDLLEEYKPDKFGVEELFFNRNVTTAIKVGQARGVILLAAEQQRIPLYEYTPLQIKQAVTGYGKADKNQVIYMTMNILGIREKIKPDDTADALAVAIYVHGVGYRVYVPTTTRQQLIEGREVTLFTYLNVREDAMQLYGFWTEEEYELFILLISVSGIGPKVGLGILSGMIPEAFKLAIINGQVQQLTKLPGIGKKSAERLVLELKDKIAKMTHISAESPAAIQPIGVIASGAAGEAIEALVSLGYSERDVADIVESLDDAWERTIRMNEEVRLVGNGEHEEDIWQYSLRPKFFNEYVGQEEAKGNLNVYIQAAKQRGEALDHVLLYGPPGLGKTTLAGIIANELGVNFRITSGPAIEKSGDLAAILTNLDDHDVLFIDEIHRLSRSVEEVLYSAMEDYAIDIIIGKGPSARTVRIDLPKFTLVGATTRAGALAAPLRDRFGIINRLEYYKQPELEFIVTRAAEILNIGIVPTGASEIARRSRGTPRIANRLLKRVRDFAQVIGDGVITQEIADEALQRLYVDKMGLDRIDRRVLECIIEKYDGGPVGIDTIAAAISEERDTIEDVYEPYLMQLGFLGRTPRGRVATKLAYEHLGVNIGGASVAHGATLQNKSAVVTKKPTPKSAVSNTTVSKVNTTKKSSFRPLATKPVAKPVTTTKTVSKSTATSTVAKPSAKPVSVAKPATATKPVTTAKPVSATKSTSTEKSSTNATATKSATTGKAITATKPAASATAKPAAKPAVTGNRSSDATVTSTANMVVLNSGNGQVSTISANRGTSIGVRGGKIAVNGKAIDSVVTLKPASSDAPFLFEGKGYRGGLTLRANNGTMMVINSVPLEDYLYGVVPQEVVPSWPAAALEAQAVAARTYALHTMEQNKGKLYDVSSSTDYQVYSGVSGESQATTNAVNKTKGVVMLYDQRPINALFHSDGGGYTEDSVNVWGSDVPYLKGVKDFSTGTSTSNWTVTTSRQALESKLNAASKGGKQTSDRGVSGRIKSATFIGTSGKTTVGGDALRSILGTGKAYHSFTGKNDTVYIKGHGWGHGLGMSQWGAAEMAKRANPGDTNYYQTILRHYYSGITLKKMY</sequence>
<comment type="similarity">
    <text evidence="3">Belongs to the RuvC family.</text>
</comment>
<dbReference type="InterPro" id="IPR000085">
    <property type="entry name" value="RuvA"/>
</dbReference>
<keyword evidence="9" id="KW-0067">ATP-binding</keyword>
<keyword evidence="4" id="KW-0963">Cytoplasm</keyword>
<dbReference type="PRINTS" id="PR00696">
    <property type="entry name" value="RSOLVASERUVC"/>
</dbReference>
<dbReference type="NCBIfam" id="NF000711">
    <property type="entry name" value="PRK00039.2-1"/>
    <property type="match status" value="1"/>
</dbReference>
<dbReference type="Gene3D" id="1.10.10.10">
    <property type="entry name" value="Winged helix-like DNA-binding domain superfamily/Winged helix DNA-binding domain"/>
    <property type="match status" value="1"/>
</dbReference>
<dbReference type="SUPFAM" id="SSF46785">
    <property type="entry name" value="Winged helix' DNA-binding domain"/>
    <property type="match status" value="1"/>
</dbReference>
<feature type="compositionally biased region" description="Low complexity" evidence="16">
    <location>
        <begin position="930"/>
        <end position="1024"/>
    </location>
</feature>
<dbReference type="InterPro" id="IPR041445">
    <property type="entry name" value="AAA_lid_4"/>
</dbReference>
<dbReference type="InterPro" id="IPR003593">
    <property type="entry name" value="AAA+_ATPase"/>
</dbReference>
<dbReference type="PANTHER" id="PTHR42848">
    <property type="match status" value="1"/>
</dbReference>
<dbReference type="InterPro" id="IPR036388">
    <property type="entry name" value="WH-like_DNA-bd_sf"/>
</dbReference>
<evidence type="ECO:0000256" key="15">
    <source>
        <dbReference type="ARBA" id="ARBA00023204"/>
    </source>
</evidence>
<comment type="subcellular location">
    <subcellularLocation>
        <location evidence="1">Mitochondrion</location>
    </subcellularLocation>
</comment>
<dbReference type="NCBIfam" id="TIGR01033">
    <property type="entry name" value="YebC/PmpR family DNA-binding transcriptional regulator"/>
    <property type="match status" value="1"/>
</dbReference>
<dbReference type="PROSITE" id="PS01321">
    <property type="entry name" value="RUVC"/>
    <property type="match status" value="1"/>
</dbReference>
<dbReference type="NCBIfam" id="NF000868">
    <property type="entry name" value="PRK00080.1"/>
    <property type="match status" value="1"/>
</dbReference>
<proteinExistence type="inferred from homology"/>
<keyword evidence="7" id="KW-0227">DNA damage</keyword>
<comment type="caution">
    <text evidence="19">The sequence shown here is derived from an EMBL/GenBank/DDBJ whole genome shotgun (WGS) entry which is preliminary data.</text>
</comment>
<evidence type="ECO:0000259" key="18">
    <source>
        <dbReference type="SMART" id="SM00382"/>
    </source>
</evidence>
<dbReference type="Pfam" id="PF14520">
    <property type="entry name" value="HHH_5"/>
    <property type="match status" value="1"/>
</dbReference>
<evidence type="ECO:0000256" key="13">
    <source>
        <dbReference type="ARBA" id="ARBA00023163"/>
    </source>
</evidence>
<dbReference type="GO" id="GO:0009379">
    <property type="term" value="C:Holliday junction helicase complex"/>
    <property type="evidence" value="ECO:0007669"/>
    <property type="project" value="InterPro"/>
</dbReference>
<dbReference type="InterPro" id="IPR008823">
    <property type="entry name" value="RuvB_wg_C"/>
</dbReference>
<evidence type="ECO:0000256" key="7">
    <source>
        <dbReference type="ARBA" id="ARBA00022763"/>
    </source>
</evidence>
<evidence type="ECO:0000259" key="17">
    <source>
        <dbReference type="SMART" id="SM00278"/>
    </source>
</evidence>
<dbReference type="PANTHER" id="PTHR42848:SF1">
    <property type="entry name" value="HOLLIDAY JUNCTION BRANCH MIGRATION COMPLEX SUBUNIT RUVB"/>
    <property type="match status" value="1"/>
</dbReference>
<dbReference type="GO" id="GO:0005524">
    <property type="term" value="F:ATP binding"/>
    <property type="evidence" value="ECO:0007669"/>
    <property type="project" value="UniProtKB-KW"/>
</dbReference>
<evidence type="ECO:0000256" key="10">
    <source>
        <dbReference type="ARBA" id="ARBA00022842"/>
    </source>
</evidence>
<dbReference type="InterPro" id="IPR036390">
    <property type="entry name" value="WH_DNA-bd_sf"/>
</dbReference>
<name>A0AA36DSQ6_CYLNA</name>
<dbReference type="Gene3D" id="1.10.150.20">
    <property type="entry name" value="5' to 3' exonuclease, C-terminal subdomain"/>
    <property type="match status" value="1"/>
</dbReference>
<evidence type="ECO:0000256" key="8">
    <source>
        <dbReference type="ARBA" id="ARBA00022801"/>
    </source>
</evidence>
<dbReference type="NCBIfam" id="NF001030">
    <property type="entry name" value="PRK00110.1"/>
    <property type="match status" value="1"/>
</dbReference>
<dbReference type="GO" id="GO:0006281">
    <property type="term" value="P:DNA repair"/>
    <property type="evidence" value="ECO:0007669"/>
    <property type="project" value="UniProtKB-KW"/>
</dbReference>
<dbReference type="Pfam" id="PF17864">
    <property type="entry name" value="AAA_lid_4"/>
    <property type="match status" value="1"/>
</dbReference>
<dbReference type="GO" id="GO:0046872">
    <property type="term" value="F:metal ion binding"/>
    <property type="evidence" value="ECO:0007669"/>
    <property type="project" value="UniProtKB-KW"/>
</dbReference>
<dbReference type="NCBIfam" id="TIGR00228">
    <property type="entry name" value="ruvC"/>
    <property type="match status" value="1"/>
</dbReference>
<keyword evidence="5" id="KW-0479">Metal-binding</keyword>
<dbReference type="InterPro" id="IPR036397">
    <property type="entry name" value="RNaseH_sf"/>
</dbReference>
<dbReference type="SUPFAM" id="SSF47781">
    <property type="entry name" value="RuvA domain 2-like"/>
    <property type="match status" value="1"/>
</dbReference>
<dbReference type="Gene3D" id="3.30.420.10">
    <property type="entry name" value="Ribonuclease H-like superfamily/Ribonuclease H"/>
    <property type="match status" value="1"/>
</dbReference>
<evidence type="ECO:0000256" key="1">
    <source>
        <dbReference type="ARBA" id="ARBA00004173"/>
    </source>
</evidence>
<dbReference type="InterPro" id="IPR002176">
    <property type="entry name" value="X-over_junc_endoDNase_RuvC"/>
</dbReference>
<dbReference type="HAMAP" id="MF_00031">
    <property type="entry name" value="DNA_HJ_migration_RuvA"/>
    <property type="match status" value="1"/>
</dbReference>
<dbReference type="InterPro" id="IPR048300">
    <property type="entry name" value="TACO1_YebC-like_2nd/3rd_dom"/>
</dbReference>
<dbReference type="FunFam" id="1.10.10.200:FF:000002">
    <property type="entry name" value="Probable transcriptional regulatory protein CLM62_37755"/>
    <property type="match status" value="1"/>
</dbReference>
<dbReference type="Gene3D" id="3.40.50.300">
    <property type="entry name" value="P-loop containing nucleotide triphosphate hydrolases"/>
    <property type="match status" value="1"/>
</dbReference>
<dbReference type="FunFam" id="3.30.420.10:FF:000002">
    <property type="entry name" value="Crossover junction endodeoxyribonuclease RuvC"/>
    <property type="match status" value="1"/>
</dbReference>
<keyword evidence="12" id="KW-0238">DNA-binding</keyword>
<dbReference type="InterPro" id="IPR003583">
    <property type="entry name" value="Hlx-hairpin-Hlx_DNA-bd_motif"/>
</dbReference>
<dbReference type="NCBIfam" id="NF009044">
    <property type="entry name" value="PRK12378.1"/>
    <property type="match status" value="1"/>
</dbReference>
<gene>
    <name evidence="19" type="ORF">CYNAS_LOCUS4275</name>
</gene>
<dbReference type="InterPro" id="IPR049083">
    <property type="entry name" value="TACO1_YebC_N"/>
</dbReference>
<protein>
    <recommendedName>
        <fullName evidence="21">DNA helicase</fullName>
    </recommendedName>
</protein>
<dbReference type="SUPFAM" id="SSF52540">
    <property type="entry name" value="P-loop containing nucleoside triphosphate hydrolases"/>
    <property type="match status" value="1"/>
</dbReference>
<evidence type="ECO:0000256" key="5">
    <source>
        <dbReference type="ARBA" id="ARBA00022723"/>
    </source>
</evidence>
<evidence type="ECO:0008006" key="21">
    <source>
        <dbReference type="Google" id="ProtNLM"/>
    </source>
</evidence>
<keyword evidence="14" id="KW-0233">DNA recombination</keyword>
<keyword evidence="6" id="KW-0547">Nucleotide-binding</keyword>
<dbReference type="FunFam" id="3.30.70.980:FF:000002">
    <property type="entry name" value="Probable transcriptional regulatory protein YebC"/>
    <property type="match status" value="1"/>
</dbReference>
<dbReference type="SMART" id="SM00382">
    <property type="entry name" value="AAA"/>
    <property type="match status" value="1"/>
</dbReference>
<dbReference type="Pfam" id="PF01709">
    <property type="entry name" value="Transcrip_reg"/>
    <property type="match status" value="1"/>
</dbReference>
<evidence type="ECO:0000256" key="14">
    <source>
        <dbReference type="ARBA" id="ARBA00023172"/>
    </source>
</evidence>
<dbReference type="InterPro" id="IPR027417">
    <property type="entry name" value="P-loop_NTPase"/>
</dbReference>
<dbReference type="Proteomes" id="UP001176961">
    <property type="component" value="Unassembled WGS sequence"/>
</dbReference>
<dbReference type="InterPro" id="IPR011114">
    <property type="entry name" value="RuvA_C"/>
</dbReference>
<dbReference type="InterPro" id="IPR026564">
    <property type="entry name" value="Transcrip_reg_TACO1-like_dom3"/>
</dbReference>
<dbReference type="HAMAP" id="MF_00016">
    <property type="entry name" value="DNA_HJ_migration_RuvB"/>
    <property type="match status" value="1"/>
</dbReference>
<dbReference type="InterPro" id="IPR013486">
    <property type="entry name" value="SpoIID/LytB"/>
</dbReference>
<dbReference type="GO" id="GO:0009378">
    <property type="term" value="F:four-way junction helicase activity"/>
    <property type="evidence" value="ECO:0007669"/>
    <property type="project" value="InterPro"/>
</dbReference>
<dbReference type="InterPro" id="IPR020563">
    <property type="entry name" value="X-over_junc_endoDNase_Mg_BS"/>
</dbReference>
<dbReference type="SUPFAM" id="SSF53098">
    <property type="entry name" value="Ribonuclease H-like"/>
    <property type="match status" value="1"/>
</dbReference>
<dbReference type="CDD" id="cd00009">
    <property type="entry name" value="AAA"/>
    <property type="match status" value="1"/>
</dbReference>
<dbReference type="Pfam" id="PF08486">
    <property type="entry name" value="SpoIID"/>
    <property type="match status" value="1"/>
</dbReference>
<evidence type="ECO:0000313" key="19">
    <source>
        <dbReference type="EMBL" id="CAJ0592292.1"/>
    </source>
</evidence>
<dbReference type="Gene3D" id="3.30.70.980">
    <property type="match status" value="2"/>
</dbReference>
<feature type="domain" description="Helix-hairpin-helix DNA-binding motif class 1" evidence="17">
    <location>
        <begin position="469"/>
        <end position="488"/>
    </location>
</feature>
<evidence type="ECO:0000256" key="9">
    <source>
        <dbReference type="ARBA" id="ARBA00022840"/>
    </source>
</evidence>
<feature type="domain" description="AAA+ ATPase" evidence="18">
    <location>
        <begin position="604"/>
        <end position="731"/>
    </location>
</feature>
<dbReference type="EMBL" id="CATQJL010000060">
    <property type="protein sequence ID" value="CAJ0592292.1"/>
    <property type="molecule type" value="Genomic_DNA"/>
</dbReference>
<dbReference type="HAMAP" id="MF_00693">
    <property type="entry name" value="Transcrip_reg_TACO1"/>
    <property type="match status" value="1"/>
</dbReference>
<feature type="compositionally biased region" description="Low complexity" evidence="16">
    <location>
        <begin position="910"/>
        <end position="923"/>
    </location>
</feature>
<dbReference type="Pfam" id="PF20772">
    <property type="entry name" value="TACO1_YebC_N"/>
    <property type="match status" value="1"/>
</dbReference>
<evidence type="ECO:0000256" key="11">
    <source>
        <dbReference type="ARBA" id="ARBA00023015"/>
    </source>
</evidence>
<dbReference type="NCBIfam" id="TIGR00635">
    <property type="entry name" value="ruvB"/>
    <property type="match status" value="1"/>
</dbReference>
<keyword evidence="11" id="KW-0805">Transcription regulation</keyword>
<dbReference type="NCBIfam" id="TIGR00084">
    <property type="entry name" value="ruvA"/>
    <property type="match status" value="1"/>
</dbReference>
<organism evidence="19 20">
    <name type="scientific">Cylicocyclus nassatus</name>
    <name type="common">Nematode worm</name>
    <dbReference type="NCBI Taxonomy" id="53992"/>
    <lineage>
        <taxon>Eukaryota</taxon>
        <taxon>Metazoa</taxon>
        <taxon>Ecdysozoa</taxon>
        <taxon>Nematoda</taxon>
        <taxon>Chromadorea</taxon>
        <taxon>Rhabditida</taxon>
        <taxon>Rhabditina</taxon>
        <taxon>Rhabditomorpha</taxon>
        <taxon>Strongyloidea</taxon>
        <taxon>Strongylidae</taxon>
        <taxon>Cylicocyclus</taxon>
    </lineage>
</organism>
<dbReference type="InterPro" id="IPR008824">
    <property type="entry name" value="RuvB-like_N"/>
</dbReference>
<feature type="region of interest" description="Disordered" evidence="16">
    <location>
        <begin position="903"/>
        <end position="1032"/>
    </location>
</feature>
<dbReference type="InterPro" id="IPR029072">
    <property type="entry name" value="YebC-like"/>
</dbReference>
<feature type="domain" description="Helix-hairpin-helix DNA-binding motif class 1" evidence="17">
    <location>
        <begin position="434"/>
        <end position="453"/>
    </location>
</feature>
<dbReference type="Pfam" id="PF05491">
    <property type="entry name" value="WHD_RuvB"/>
    <property type="match status" value="1"/>
</dbReference>
<dbReference type="InterPro" id="IPR017856">
    <property type="entry name" value="Integrase-like_N"/>
</dbReference>
<dbReference type="InterPro" id="IPR010994">
    <property type="entry name" value="RuvA_2-like"/>
</dbReference>
<dbReference type="GO" id="GO:0003677">
    <property type="term" value="F:DNA binding"/>
    <property type="evidence" value="ECO:0007669"/>
    <property type="project" value="UniProtKB-KW"/>
</dbReference>
<dbReference type="GO" id="GO:0008821">
    <property type="term" value="F:crossover junction DNA endonuclease activity"/>
    <property type="evidence" value="ECO:0007669"/>
    <property type="project" value="InterPro"/>
</dbReference>
<dbReference type="Gene3D" id="1.10.8.60">
    <property type="match status" value="1"/>
</dbReference>
<dbReference type="InterPro" id="IPR012340">
    <property type="entry name" value="NA-bd_OB-fold"/>
</dbReference>
<dbReference type="SUPFAM" id="SSF75625">
    <property type="entry name" value="YebC-like"/>
    <property type="match status" value="1"/>
</dbReference>
<keyword evidence="8" id="KW-0378">Hydrolase</keyword>
<dbReference type="GO" id="GO:0005739">
    <property type="term" value="C:mitochondrion"/>
    <property type="evidence" value="ECO:0007669"/>
    <property type="project" value="UniProtKB-SubCell"/>
</dbReference>
<reference evidence="19" key="1">
    <citation type="submission" date="2023-07" db="EMBL/GenBank/DDBJ databases">
        <authorList>
            <consortium name="CYATHOMIX"/>
        </authorList>
    </citation>
    <scope>NUCLEOTIDE SEQUENCE</scope>
    <source>
        <strain evidence="19">N/A</strain>
    </source>
</reference>
<dbReference type="HAMAP" id="MF_00034">
    <property type="entry name" value="RuvC"/>
    <property type="match status" value="1"/>
</dbReference>
<dbReference type="InterPro" id="IPR002876">
    <property type="entry name" value="Transcrip_reg_TACO1-like"/>
</dbReference>
<evidence type="ECO:0000256" key="3">
    <source>
        <dbReference type="ARBA" id="ARBA00009518"/>
    </source>
</evidence>
<dbReference type="Pfam" id="PF05496">
    <property type="entry name" value="RuvB_N"/>
    <property type="match status" value="1"/>
</dbReference>
<dbReference type="InterPro" id="IPR013693">
    <property type="entry name" value="SpoIID/LytB_N"/>
</dbReference>
<evidence type="ECO:0000256" key="12">
    <source>
        <dbReference type="ARBA" id="ARBA00023125"/>
    </source>
</evidence>
<comment type="similarity">
    <text evidence="2">Belongs to the TACO1 family.</text>
</comment>
<accession>A0AA36DSQ6</accession>
<keyword evidence="20" id="KW-1185">Reference proteome</keyword>
<dbReference type="SUPFAM" id="SSF50249">
    <property type="entry name" value="Nucleic acid-binding proteins"/>
    <property type="match status" value="1"/>
</dbReference>
<dbReference type="CDD" id="cd14332">
    <property type="entry name" value="UBA_RuvA_C"/>
    <property type="match status" value="1"/>
</dbReference>
<evidence type="ECO:0000256" key="6">
    <source>
        <dbReference type="ARBA" id="ARBA00022741"/>
    </source>
</evidence>
<dbReference type="InterPro" id="IPR012337">
    <property type="entry name" value="RNaseH-like_sf"/>
</dbReference>
<dbReference type="Pfam" id="PF02075">
    <property type="entry name" value="RuvC"/>
    <property type="match status" value="1"/>
</dbReference>
<dbReference type="InterPro" id="IPR004605">
    <property type="entry name" value="DNA_helicase_Holl-junc_RuvB"/>
</dbReference>
<keyword evidence="13" id="KW-0804">Transcription</keyword>
<keyword evidence="10" id="KW-0460">Magnesium</keyword>
<evidence type="ECO:0000256" key="16">
    <source>
        <dbReference type="SAM" id="MobiDB-lite"/>
    </source>
</evidence>
<dbReference type="SMART" id="SM00278">
    <property type="entry name" value="HhH1"/>
    <property type="match status" value="2"/>
</dbReference>
<keyword evidence="15" id="KW-0234">DNA repair</keyword>
<evidence type="ECO:0000313" key="20">
    <source>
        <dbReference type="Proteomes" id="UP001176961"/>
    </source>
</evidence>
<dbReference type="GO" id="GO:0030435">
    <property type="term" value="P:sporulation resulting in formation of a cellular spore"/>
    <property type="evidence" value="ECO:0007669"/>
    <property type="project" value="InterPro"/>
</dbReference>